<name>A0A4R5AVG8_9FLAO</name>
<keyword evidence="2" id="KW-1185">Reference proteome</keyword>
<sequence length="107" mass="12316">MKRSGCRLILKVLFFNDMSLLPQPKSNRQEVLLTLIKNGKVSIEDYPYLSGFRTRVSELTLEHGLILKSKPVNAKNKFGRTITYVEHHLEENEIENAIAIYNSINNL</sequence>
<comment type="caution">
    <text evidence="1">The sequence shown here is derived from an EMBL/GenBank/DDBJ whole genome shotgun (WGS) entry which is preliminary data.</text>
</comment>
<accession>A0A4R5AVG8</accession>
<evidence type="ECO:0000313" key="1">
    <source>
        <dbReference type="EMBL" id="TDD77091.1"/>
    </source>
</evidence>
<proteinExistence type="predicted"/>
<dbReference type="EMBL" id="SMFM01000002">
    <property type="protein sequence ID" value="TDD77091.1"/>
    <property type="molecule type" value="Genomic_DNA"/>
</dbReference>
<gene>
    <name evidence="1" type="ORF">E0F89_05695</name>
</gene>
<dbReference type="Proteomes" id="UP000295278">
    <property type="component" value="Unassembled WGS sequence"/>
</dbReference>
<dbReference type="AlphaFoldDB" id="A0A4R5AVG8"/>
<organism evidence="1 2">
    <name type="scientific">Flavobacterium caseinilyticum</name>
    <dbReference type="NCBI Taxonomy" id="2541732"/>
    <lineage>
        <taxon>Bacteria</taxon>
        <taxon>Pseudomonadati</taxon>
        <taxon>Bacteroidota</taxon>
        <taxon>Flavobacteriia</taxon>
        <taxon>Flavobacteriales</taxon>
        <taxon>Flavobacteriaceae</taxon>
        <taxon>Flavobacterium</taxon>
    </lineage>
</organism>
<evidence type="ECO:0000313" key="2">
    <source>
        <dbReference type="Proteomes" id="UP000295278"/>
    </source>
</evidence>
<protein>
    <submittedName>
        <fullName evidence="1">Uncharacterized protein</fullName>
    </submittedName>
</protein>
<reference evidence="1 2" key="1">
    <citation type="submission" date="2019-03" db="EMBL/GenBank/DDBJ databases">
        <title>Flavobacterium AT-3-2 sp. nov., isolated from arctic soil.</title>
        <authorList>
            <person name="Chaudhary D.K."/>
        </authorList>
    </citation>
    <scope>NUCLEOTIDE SEQUENCE [LARGE SCALE GENOMIC DNA]</scope>
    <source>
        <strain evidence="1 2">AT-3-2</strain>
    </source>
</reference>